<keyword evidence="5 6" id="KW-0408">Iron</keyword>
<dbReference type="EMBL" id="AP024926">
    <property type="protein sequence ID" value="BCZ87865.1"/>
    <property type="molecule type" value="Genomic_DNA"/>
</dbReference>
<dbReference type="InterPro" id="IPR009056">
    <property type="entry name" value="Cyt_c-like_dom"/>
</dbReference>
<sequence>MIVDRIEVYLDQGTEPVAVLKEPPYRWKLDTRNLPDGEHTLRVVTHFRGGGQEIRVIPFTVNNYPDVLVLGVDEGGEVAGEVELRMHVGEPELPVETPRFNPLWYAVAAVVVLGGIWSYFALSPAAERIVEEVAPPAQEAQAHGGGQEAAAPAGVDPALMEKGKAIYEANCAACHQANGQGMPPAFPALAGNPNLQDAQMILDIVKNGRGAMPAVGANFSEEELIAVATYIRNSFGNSFGPVEAPGAPASQGTAAPAAEGEEAAALAKEGEGLYAQHCASCHQANGQGLPGVFPPLAGNPNLKDKAYHIKVVLEGLQNQPITVNGQTYQGVMPSFAQLSDREIAAILTYERTAWGNDFGPVTEAEVKAAR</sequence>
<dbReference type="PANTHER" id="PTHR35008">
    <property type="entry name" value="BLL4482 PROTEIN-RELATED"/>
    <property type="match status" value="1"/>
</dbReference>
<dbReference type="GO" id="GO:0009055">
    <property type="term" value="F:electron transfer activity"/>
    <property type="evidence" value="ECO:0007669"/>
    <property type="project" value="InterPro"/>
</dbReference>
<dbReference type="PRINTS" id="PR00605">
    <property type="entry name" value="CYTCHROMECIC"/>
</dbReference>
<dbReference type="AlphaFoldDB" id="A0AAD1NZB7"/>
<evidence type="ECO:0000259" key="7">
    <source>
        <dbReference type="PROSITE" id="PS51007"/>
    </source>
</evidence>
<dbReference type="PANTHER" id="PTHR35008:SF4">
    <property type="entry name" value="BLL4482 PROTEIN"/>
    <property type="match status" value="1"/>
</dbReference>
<evidence type="ECO:0000256" key="6">
    <source>
        <dbReference type="PROSITE-ProRule" id="PRU00433"/>
    </source>
</evidence>
<evidence type="ECO:0000256" key="1">
    <source>
        <dbReference type="ARBA" id="ARBA00022448"/>
    </source>
</evidence>
<dbReference type="Pfam" id="PF13442">
    <property type="entry name" value="Cytochrome_CBB3"/>
    <property type="match status" value="1"/>
</dbReference>
<evidence type="ECO:0000256" key="3">
    <source>
        <dbReference type="ARBA" id="ARBA00022723"/>
    </source>
</evidence>
<evidence type="ECO:0000256" key="5">
    <source>
        <dbReference type="ARBA" id="ARBA00023004"/>
    </source>
</evidence>
<dbReference type="SUPFAM" id="SSF46626">
    <property type="entry name" value="Cytochrome c"/>
    <property type="match status" value="2"/>
</dbReference>
<dbReference type="InterPro" id="IPR036909">
    <property type="entry name" value="Cyt_c-like_dom_sf"/>
</dbReference>
<feature type="domain" description="Cytochrome c" evidence="7">
    <location>
        <begin position="265"/>
        <end position="354"/>
    </location>
</feature>
<evidence type="ECO:0000313" key="8">
    <source>
        <dbReference type="EMBL" id="BCZ87865.1"/>
    </source>
</evidence>
<keyword evidence="2 6" id="KW-0349">Heme</keyword>
<keyword evidence="1" id="KW-0813">Transport</keyword>
<name>A0AAD1NZB7_THETH</name>
<dbReference type="GO" id="GO:0005506">
    <property type="term" value="F:iron ion binding"/>
    <property type="evidence" value="ECO:0007669"/>
    <property type="project" value="InterPro"/>
</dbReference>
<keyword evidence="3 6" id="KW-0479">Metal-binding</keyword>
<evidence type="ECO:0000313" key="9">
    <source>
        <dbReference type="Proteomes" id="UP000825379"/>
    </source>
</evidence>
<keyword evidence="4" id="KW-0249">Electron transport</keyword>
<dbReference type="InterPro" id="IPR051459">
    <property type="entry name" value="Cytochrome_c-type_DH"/>
</dbReference>
<reference evidence="8" key="1">
    <citation type="submission" date="2021-07" db="EMBL/GenBank/DDBJ databases">
        <title>Complete genome sequences of four Thermus thermophilus strains isolated from Arima Hot Spring in Japan.</title>
        <authorList>
            <person name="Tomariguchi N."/>
            <person name="Ueno Y."/>
            <person name="Miyazaki K."/>
        </authorList>
    </citation>
    <scope>NUCLEOTIDE SEQUENCE</scope>
    <source>
        <strain evidence="8">AA1-1</strain>
    </source>
</reference>
<feature type="domain" description="Cytochrome c" evidence="7">
    <location>
        <begin position="158"/>
        <end position="235"/>
    </location>
</feature>
<protein>
    <recommendedName>
        <fullName evidence="7">Cytochrome c domain-containing protein</fullName>
    </recommendedName>
</protein>
<dbReference type="PROSITE" id="PS51007">
    <property type="entry name" value="CYTC"/>
    <property type="match status" value="2"/>
</dbReference>
<evidence type="ECO:0000256" key="2">
    <source>
        <dbReference type="ARBA" id="ARBA00022617"/>
    </source>
</evidence>
<dbReference type="Proteomes" id="UP000825379">
    <property type="component" value="Chromosome"/>
</dbReference>
<organism evidence="8 9">
    <name type="scientific">Thermus thermophilus</name>
    <dbReference type="NCBI Taxonomy" id="274"/>
    <lineage>
        <taxon>Bacteria</taxon>
        <taxon>Thermotogati</taxon>
        <taxon>Deinococcota</taxon>
        <taxon>Deinococci</taxon>
        <taxon>Thermales</taxon>
        <taxon>Thermaceae</taxon>
        <taxon>Thermus</taxon>
    </lineage>
</organism>
<evidence type="ECO:0000256" key="4">
    <source>
        <dbReference type="ARBA" id="ARBA00022982"/>
    </source>
</evidence>
<dbReference type="Pfam" id="PF00034">
    <property type="entry name" value="Cytochrom_C"/>
    <property type="match status" value="1"/>
</dbReference>
<gene>
    <name evidence="8" type="ORF">TthAA11_20470</name>
</gene>
<accession>A0AAD1NZB7</accession>
<proteinExistence type="predicted"/>
<dbReference type="InterPro" id="IPR008168">
    <property type="entry name" value="Cyt_C_IC"/>
</dbReference>
<dbReference type="Gene3D" id="1.10.760.10">
    <property type="entry name" value="Cytochrome c-like domain"/>
    <property type="match status" value="2"/>
</dbReference>
<dbReference type="GO" id="GO:0020037">
    <property type="term" value="F:heme binding"/>
    <property type="evidence" value="ECO:0007669"/>
    <property type="project" value="InterPro"/>
</dbReference>